<sequence length="586" mass="67843">MAIIIKSHRGNLPIESVIGINQSNQKVLQGEKDMYERIVHDCESSPLTWYMWYDKTFNISYCSQNEIQIDFLLICKEGAIIVEVKGGMIEIMRGYYYYRRKGILTEMSRTPFKQAENYKWALLNNRILQKEKIFVDYVCAFPHSALDISRDNSQPGLSHKLWNKNNQNSDDSFADFCLRVIRKDKRDNRYNRSLTEEDLKGIVNALALSIEDKYKYSLTSIREVLYWLHIDNLSILEGLRKNSRILIEGGPGTGKTTMAKAFIKRHSGLKGLYLCWTGLLASKVRLDLDTERIDSCVVKTYNNYIKEITNSCFDIENRYGKPNFRENLQTALRCINKMDYDYIIVDEAQDVADKGVDILLDEVSDIRHAGLKEGRFLVFYDLEQGYSNVDRNLEEVISIIAEHAACFVLDENKRVPTNKLIVEYANKVLKVEHNQDAFETYIRALREDNIPGLTFTTCSSVREVKKKIKEHAQYLAEYCGEMSSTTLLVHSDLKDKEDEDEDSTYDTIAEMTALLVELSEKTIDRKSKNSLAYTTILKYKGLEDNNIILVLPYSKIKSSWENFLFEIYVGMTRAIMNLDIIMLKHD</sequence>
<dbReference type="SMART" id="SM00382">
    <property type="entry name" value="AAA"/>
    <property type="match status" value="1"/>
</dbReference>
<dbReference type="Gene3D" id="3.40.50.300">
    <property type="entry name" value="P-loop containing nucleotide triphosphate hydrolases"/>
    <property type="match status" value="1"/>
</dbReference>
<dbReference type="AlphaFoldDB" id="A0A9D5X2B3"/>
<dbReference type="SUPFAM" id="SSF52540">
    <property type="entry name" value="P-loop containing nucleoside triphosphate hydrolases"/>
    <property type="match status" value="1"/>
</dbReference>
<accession>A0A9D5X2B3</accession>
<dbReference type="InterPro" id="IPR027417">
    <property type="entry name" value="P-loop_NTPase"/>
</dbReference>
<dbReference type="RefSeq" id="WP_278490136.1">
    <property type="nucleotide sequence ID" value="NZ_JABZTM010000057.1"/>
</dbReference>
<feature type="domain" description="AAA+ ATPase" evidence="1">
    <location>
        <begin position="241"/>
        <end position="416"/>
    </location>
</feature>
<dbReference type="InterPro" id="IPR018647">
    <property type="entry name" value="SLFN_3-like_DNA/RNA_helicase"/>
</dbReference>
<evidence type="ECO:0000313" key="2">
    <source>
        <dbReference type="EMBL" id="MBF1446951.1"/>
    </source>
</evidence>
<dbReference type="Pfam" id="PF08378">
    <property type="entry name" value="NERD"/>
    <property type="match status" value="1"/>
</dbReference>
<dbReference type="Pfam" id="PF09848">
    <property type="entry name" value="SLFN-g3_helicase"/>
    <property type="match status" value="1"/>
</dbReference>
<gene>
    <name evidence="2" type="ORF">HXN55_06160</name>
</gene>
<name>A0A9D5X2B3_9BACT</name>
<dbReference type="Proteomes" id="UP000787419">
    <property type="component" value="Unassembled WGS sequence"/>
</dbReference>
<organism evidence="2 3">
    <name type="scientific">Prevotella nigrescens</name>
    <dbReference type="NCBI Taxonomy" id="28133"/>
    <lineage>
        <taxon>Bacteria</taxon>
        <taxon>Pseudomonadati</taxon>
        <taxon>Bacteroidota</taxon>
        <taxon>Bacteroidia</taxon>
        <taxon>Bacteroidales</taxon>
        <taxon>Prevotellaceae</taxon>
        <taxon>Prevotella</taxon>
    </lineage>
</organism>
<dbReference type="EMBL" id="JABZTM010000057">
    <property type="protein sequence ID" value="MBF1446951.1"/>
    <property type="molecule type" value="Genomic_DNA"/>
</dbReference>
<evidence type="ECO:0000313" key="3">
    <source>
        <dbReference type="Proteomes" id="UP000787419"/>
    </source>
</evidence>
<protein>
    <submittedName>
        <fullName evidence="2">NERD domain-containing protein</fullName>
    </submittedName>
</protein>
<dbReference type="InterPro" id="IPR011528">
    <property type="entry name" value="NERD"/>
</dbReference>
<proteinExistence type="predicted"/>
<comment type="caution">
    <text evidence="2">The sequence shown here is derived from an EMBL/GenBank/DDBJ whole genome shotgun (WGS) entry which is preliminary data.</text>
</comment>
<evidence type="ECO:0000259" key="1">
    <source>
        <dbReference type="SMART" id="SM00382"/>
    </source>
</evidence>
<dbReference type="InterPro" id="IPR003593">
    <property type="entry name" value="AAA+_ATPase"/>
</dbReference>
<reference evidence="2" key="1">
    <citation type="submission" date="2020-04" db="EMBL/GenBank/DDBJ databases">
        <title>Deep metagenomics examines the oral microbiome during advanced dental caries in children, revealing novel taxa and co-occurrences with host molecules.</title>
        <authorList>
            <person name="Baker J.L."/>
            <person name="Morton J.T."/>
            <person name="Dinis M."/>
            <person name="Alvarez R."/>
            <person name="Tran N.C."/>
            <person name="Knight R."/>
            <person name="Edlund A."/>
        </authorList>
    </citation>
    <scope>NUCLEOTIDE SEQUENCE</scope>
    <source>
        <strain evidence="2">JCVI_32_bin.50</strain>
    </source>
</reference>